<proteinExistence type="predicted"/>
<evidence type="ECO:0000313" key="3">
    <source>
        <dbReference type="Proteomes" id="UP001066276"/>
    </source>
</evidence>
<feature type="compositionally biased region" description="Basic and acidic residues" evidence="1">
    <location>
        <begin position="117"/>
        <end position="139"/>
    </location>
</feature>
<dbReference type="Proteomes" id="UP001066276">
    <property type="component" value="Chromosome 8"/>
</dbReference>
<feature type="compositionally biased region" description="Basic and acidic residues" evidence="1">
    <location>
        <begin position="1"/>
        <end position="17"/>
    </location>
</feature>
<dbReference type="AlphaFoldDB" id="A0AAV7NHK1"/>
<feature type="compositionally biased region" description="Basic and acidic residues" evidence="1">
    <location>
        <begin position="161"/>
        <end position="172"/>
    </location>
</feature>
<gene>
    <name evidence="2" type="ORF">NDU88_003751</name>
</gene>
<protein>
    <submittedName>
        <fullName evidence="2">Uncharacterized protein</fullName>
    </submittedName>
</protein>
<reference evidence="2" key="1">
    <citation type="journal article" date="2022" name="bioRxiv">
        <title>Sequencing and chromosome-scale assembly of the giantPleurodeles waltlgenome.</title>
        <authorList>
            <person name="Brown T."/>
            <person name="Elewa A."/>
            <person name="Iarovenko S."/>
            <person name="Subramanian E."/>
            <person name="Araus A.J."/>
            <person name="Petzold A."/>
            <person name="Susuki M."/>
            <person name="Suzuki K.-i.T."/>
            <person name="Hayashi T."/>
            <person name="Toyoda A."/>
            <person name="Oliveira C."/>
            <person name="Osipova E."/>
            <person name="Leigh N.D."/>
            <person name="Simon A."/>
            <person name="Yun M.H."/>
        </authorList>
    </citation>
    <scope>NUCLEOTIDE SEQUENCE</scope>
    <source>
        <strain evidence="2">20211129_DDA</strain>
        <tissue evidence="2">Liver</tissue>
    </source>
</reference>
<evidence type="ECO:0000256" key="1">
    <source>
        <dbReference type="SAM" id="MobiDB-lite"/>
    </source>
</evidence>
<feature type="compositionally biased region" description="Gly residues" evidence="1">
    <location>
        <begin position="142"/>
        <end position="159"/>
    </location>
</feature>
<accession>A0AAV7NHK1</accession>
<comment type="caution">
    <text evidence="2">The sequence shown here is derived from an EMBL/GenBank/DDBJ whole genome shotgun (WGS) entry which is preliminary data.</text>
</comment>
<keyword evidence="3" id="KW-1185">Reference proteome</keyword>
<organism evidence="2 3">
    <name type="scientific">Pleurodeles waltl</name>
    <name type="common">Iberian ribbed newt</name>
    <dbReference type="NCBI Taxonomy" id="8319"/>
    <lineage>
        <taxon>Eukaryota</taxon>
        <taxon>Metazoa</taxon>
        <taxon>Chordata</taxon>
        <taxon>Craniata</taxon>
        <taxon>Vertebrata</taxon>
        <taxon>Euteleostomi</taxon>
        <taxon>Amphibia</taxon>
        <taxon>Batrachia</taxon>
        <taxon>Caudata</taxon>
        <taxon>Salamandroidea</taxon>
        <taxon>Salamandridae</taxon>
        <taxon>Pleurodelinae</taxon>
        <taxon>Pleurodeles</taxon>
    </lineage>
</organism>
<feature type="region of interest" description="Disordered" evidence="1">
    <location>
        <begin position="1"/>
        <end position="172"/>
    </location>
</feature>
<dbReference type="EMBL" id="JANPWB010000012">
    <property type="protein sequence ID" value="KAJ1115527.1"/>
    <property type="molecule type" value="Genomic_DNA"/>
</dbReference>
<evidence type="ECO:0000313" key="2">
    <source>
        <dbReference type="EMBL" id="KAJ1115527.1"/>
    </source>
</evidence>
<name>A0AAV7NHK1_PLEWA</name>
<sequence length="172" mass="18865">MDSSDWRCSRASEESVCRYRGNQGADACTMTPDFRIPGGVKIENGPRKEEENDEDAEEPKETTDAGAEQPEGRPGNSDVPRETADPVQEGSVEETHKHRHVPGGAWLSKVQSFFKGQHGETKKNWDRGEEGRNGEEGLRGEQLGGVERGAAGRGQGGQGRNWEKDTRDNSSL</sequence>